<dbReference type="GO" id="GO:0005525">
    <property type="term" value="F:GTP binding"/>
    <property type="evidence" value="ECO:0007669"/>
    <property type="project" value="InterPro"/>
</dbReference>
<dbReference type="InterPro" id="IPR030381">
    <property type="entry name" value="G_DYNAMIN_dom"/>
</dbReference>
<dbReference type="InterPro" id="IPR045063">
    <property type="entry name" value="Dynamin_N"/>
</dbReference>
<dbReference type="Pfam" id="PF02212">
    <property type="entry name" value="GED"/>
    <property type="match status" value="1"/>
</dbReference>
<feature type="compositionally biased region" description="Polar residues" evidence="3">
    <location>
        <begin position="1"/>
        <end position="23"/>
    </location>
</feature>
<dbReference type="GO" id="GO:0005739">
    <property type="term" value="C:mitochondrion"/>
    <property type="evidence" value="ECO:0007669"/>
    <property type="project" value="TreeGrafter"/>
</dbReference>
<dbReference type="GO" id="GO:0048312">
    <property type="term" value="P:intracellular distribution of mitochondria"/>
    <property type="evidence" value="ECO:0007669"/>
    <property type="project" value="TreeGrafter"/>
</dbReference>
<keyword evidence="1" id="KW-0547">Nucleotide-binding</keyword>
<dbReference type="Pfam" id="PF01031">
    <property type="entry name" value="Dynamin_M"/>
    <property type="match status" value="2"/>
</dbReference>
<evidence type="ECO:0000256" key="3">
    <source>
        <dbReference type="SAM" id="MobiDB-lite"/>
    </source>
</evidence>
<dbReference type="PANTHER" id="PTHR11566">
    <property type="entry name" value="DYNAMIN"/>
    <property type="match status" value="1"/>
</dbReference>
<dbReference type="SMART" id="SM00053">
    <property type="entry name" value="DYNc"/>
    <property type="match status" value="1"/>
</dbReference>
<dbReference type="SUPFAM" id="SSF52540">
    <property type="entry name" value="P-loop containing nucleoside triphosphate hydrolases"/>
    <property type="match status" value="1"/>
</dbReference>
<dbReference type="PRINTS" id="PR00195">
    <property type="entry name" value="DYNAMIN"/>
</dbReference>
<dbReference type="OrthoDB" id="5061070at2759"/>
<dbReference type="InterPro" id="IPR001401">
    <property type="entry name" value="Dynamin_GTPase"/>
</dbReference>
<proteinExistence type="predicted"/>
<evidence type="ECO:0000313" key="6">
    <source>
        <dbReference type="EMBL" id="TDL22974.1"/>
    </source>
</evidence>
<dbReference type="InterPro" id="IPR020850">
    <property type="entry name" value="GED_dom"/>
</dbReference>
<name>A0A4Y7Q5X4_9AGAM</name>
<dbReference type="Gene3D" id="1.20.120.1240">
    <property type="entry name" value="Dynamin, middle domain"/>
    <property type="match status" value="1"/>
</dbReference>
<evidence type="ECO:0000256" key="1">
    <source>
        <dbReference type="ARBA" id="ARBA00022741"/>
    </source>
</evidence>
<evidence type="ECO:0000313" key="7">
    <source>
        <dbReference type="Proteomes" id="UP000294933"/>
    </source>
</evidence>
<reference evidence="6 7" key="1">
    <citation type="submission" date="2018-06" db="EMBL/GenBank/DDBJ databases">
        <title>A transcriptomic atlas of mushroom development highlights an independent origin of complex multicellularity.</title>
        <authorList>
            <consortium name="DOE Joint Genome Institute"/>
            <person name="Krizsan K."/>
            <person name="Almasi E."/>
            <person name="Merenyi Z."/>
            <person name="Sahu N."/>
            <person name="Viragh M."/>
            <person name="Koszo T."/>
            <person name="Mondo S."/>
            <person name="Kiss B."/>
            <person name="Balint B."/>
            <person name="Kues U."/>
            <person name="Barry K."/>
            <person name="Hegedus J.C."/>
            <person name="Henrissat B."/>
            <person name="Johnson J."/>
            <person name="Lipzen A."/>
            <person name="Ohm R."/>
            <person name="Nagy I."/>
            <person name="Pangilinan J."/>
            <person name="Yan J."/>
            <person name="Xiong Y."/>
            <person name="Grigoriev I.V."/>
            <person name="Hibbett D.S."/>
            <person name="Nagy L.G."/>
        </authorList>
    </citation>
    <scope>NUCLEOTIDE SEQUENCE [LARGE SCALE GENOMIC DNA]</scope>
    <source>
        <strain evidence="6 7">SZMC22713</strain>
    </source>
</reference>
<dbReference type="EMBL" id="ML170172">
    <property type="protein sequence ID" value="TDL22974.1"/>
    <property type="molecule type" value="Genomic_DNA"/>
</dbReference>
<dbReference type="GO" id="GO:0016559">
    <property type="term" value="P:peroxisome fission"/>
    <property type="evidence" value="ECO:0007669"/>
    <property type="project" value="TreeGrafter"/>
</dbReference>
<protein>
    <recommendedName>
        <fullName evidence="8">P-loop containing nucleoside triphosphate hydrolase protein</fullName>
    </recommendedName>
</protein>
<evidence type="ECO:0000259" key="4">
    <source>
        <dbReference type="PROSITE" id="PS51388"/>
    </source>
</evidence>
<dbReference type="VEuPathDB" id="FungiDB:BD410DRAFT_721777"/>
<dbReference type="GO" id="GO:0005874">
    <property type="term" value="C:microtubule"/>
    <property type="evidence" value="ECO:0007669"/>
    <property type="project" value="TreeGrafter"/>
</dbReference>
<feature type="domain" description="Dynamin-type G" evidence="5">
    <location>
        <begin position="59"/>
        <end position="366"/>
    </location>
</feature>
<dbReference type="AlphaFoldDB" id="A0A4Y7Q5X4"/>
<dbReference type="Proteomes" id="UP000294933">
    <property type="component" value="Unassembled WGS sequence"/>
</dbReference>
<dbReference type="PROSITE" id="PS51388">
    <property type="entry name" value="GED"/>
    <property type="match status" value="1"/>
</dbReference>
<feature type="domain" description="GED" evidence="4">
    <location>
        <begin position="676"/>
        <end position="767"/>
    </location>
</feature>
<dbReference type="InterPro" id="IPR022812">
    <property type="entry name" value="Dynamin"/>
</dbReference>
<evidence type="ECO:0008006" key="8">
    <source>
        <dbReference type="Google" id="ProtNLM"/>
    </source>
</evidence>
<dbReference type="CDD" id="cd08771">
    <property type="entry name" value="DLP_1"/>
    <property type="match status" value="1"/>
</dbReference>
<keyword evidence="7" id="KW-1185">Reference proteome</keyword>
<dbReference type="GO" id="GO:0003924">
    <property type="term" value="F:GTPase activity"/>
    <property type="evidence" value="ECO:0007669"/>
    <property type="project" value="InterPro"/>
</dbReference>
<evidence type="ECO:0000256" key="2">
    <source>
        <dbReference type="ARBA" id="ARBA00023134"/>
    </source>
</evidence>
<sequence length="767" mass="85758">MSFLSSSPATTTSEFSSTDISKTPNEDDAIGLSDTKLSKKRRDMLDLTNQLHSTGVQADIDLPQIAVIGSQSAGKSSLIESISGIKLPRASGTCTRCPTECRLSHSSSPWKCTVSLRYTVDSNGESLKQIRNDAFGPPITDRGDVEERLRRAQRAILNPSTDVKVFLNGEDKDPDELELTFSSNCVSVQISGKDVADLSFCDLPGLIASVGKGGNKGDVALVENLLVSYINKPSCLILLTVACETDFETQKANTLAQEHDPDGKRTIGVLTKPDRIAAGDEKNWIPYLENSKEPLDLGWYCVKQPDTLQLNRGITWSEARANEEEYFKEKEPWCSLPFHSQQHLGTVNLVERLSDTLSELISRRLPELQDELDVLIGKTQEGLKRLPLPPSTDPLTEILHLISAFSRDISSSVEGTPDDNGLIQSLKPKQQAFKTSIRATAPQFIPHPWSVVSSEDAPVMPTMEFLSNEDGNVSPEASGDVLDLDDIMERAEKARTRELPDNYPFVVTQKLIESFIHKWERPALNLFESVHAILLQHVKKKVQDHFVRFGQGGLLQTVQVIVMDHLKKCHERTKSHLEWLLRLETRPFTMNTHYLADYKDKFLVYYKGCRQKHDNRTLTENINLYTPPPASNRYNSLTNVQEGMSKVLSGLGQLGLSGVKPDDLHRLLPPDYYETALGIMASCRAYFQVAYKRFTDYVPLALDRDLVLALGDGIETVLINGIISGDNTTQRCRDLLQESPAVASRREELQKKLGRLQKARQELMDLW</sequence>
<dbReference type="GO" id="GO:0008017">
    <property type="term" value="F:microtubule binding"/>
    <property type="evidence" value="ECO:0007669"/>
    <property type="project" value="TreeGrafter"/>
</dbReference>
<dbReference type="Pfam" id="PF00350">
    <property type="entry name" value="Dynamin_N"/>
    <property type="match status" value="1"/>
</dbReference>
<dbReference type="InterPro" id="IPR003130">
    <property type="entry name" value="GED"/>
</dbReference>
<evidence type="ECO:0000259" key="5">
    <source>
        <dbReference type="PROSITE" id="PS51718"/>
    </source>
</evidence>
<dbReference type="InterPro" id="IPR027417">
    <property type="entry name" value="P-loop_NTPase"/>
</dbReference>
<dbReference type="STRING" id="50990.A0A4Y7Q5X4"/>
<dbReference type="SMART" id="SM00302">
    <property type="entry name" value="GED"/>
    <property type="match status" value="1"/>
</dbReference>
<dbReference type="Gene3D" id="3.40.50.300">
    <property type="entry name" value="P-loop containing nucleotide triphosphate hydrolases"/>
    <property type="match status" value="1"/>
</dbReference>
<organism evidence="6 7">
    <name type="scientific">Rickenella mellea</name>
    <dbReference type="NCBI Taxonomy" id="50990"/>
    <lineage>
        <taxon>Eukaryota</taxon>
        <taxon>Fungi</taxon>
        <taxon>Dikarya</taxon>
        <taxon>Basidiomycota</taxon>
        <taxon>Agaricomycotina</taxon>
        <taxon>Agaricomycetes</taxon>
        <taxon>Hymenochaetales</taxon>
        <taxon>Rickenellaceae</taxon>
        <taxon>Rickenella</taxon>
    </lineage>
</organism>
<dbReference type="InterPro" id="IPR000375">
    <property type="entry name" value="Dynamin_stalk"/>
</dbReference>
<dbReference type="PANTHER" id="PTHR11566:SF21">
    <property type="entry name" value="DYNAMIN RELATED PROTEIN 1, ISOFORM A"/>
    <property type="match status" value="1"/>
</dbReference>
<dbReference type="GO" id="GO:0016020">
    <property type="term" value="C:membrane"/>
    <property type="evidence" value="ECO:0007669"/>
    <property type="project" value="TreeGrafter"/>
</dbReference>
<feature type="region of interest" description="Disordered" evidence="3">
    <location>
        <begin position="1"/>
        <end position="35"/>
    </location>
</feature>
<dbReference type="GO" id="GO:0000266">
    <property type="term" value="P:mitochondrial fission"/>
    <property type="evidence" value="ECO:0007669"/>
    <property type="project" value="TreeGrafter"/>
</dbReference>
<accession>A0A4Y7Q5X4</accession>
<dbReference type="GO" id="GO:0006897">
    <property type="term" value="P:endocytosis"/>
    <property type="evidence" value="ECO:0007669"/>
    <property type="project" value="TreeGrafter"/>
</dbReference>
<dbReference type="PROSITE" id="PS51718">
    <property type="entry name" value="G_DYNAMIN_2"/>
    <property type="match status" value="1"/>
</dbReference>
<keyword evidence="2" id="KW-0342">GTP-binding</keyword>
<gene>
    <name evidence="6" type="ORF">BD410DRAFT_721777</name>
</gene>